<proteinExistence type="predicted"/>
<name>A0A317PN61_9HYPH</name>
<feature type="compositionally biased region" description="Polar residues" evidence="1">
    <location>
        <begin position="71"/>
        <end position="97"/>
    </location>
</feature>
<organism evidence="2 3">
    <name type="scientific">Hoeflea marina</name>
    <dbReference type="NCBI Taxonomy" id="274592"/>
    <lineage>
        <taxon>Bacteria</taxon>
        <taxon>Pseudomonadati</taxon>
        <taxon>Pseudomonadota</taxon>
        <taxon>Alphaproteobacteria</taxon>
        <taxon>Hyphomicrobiales</taxon>
        <taxon>Rhizobiaceae</taxon>
        <taxon>Hoeflea</taxon>
    </lineage>
</organism>
<dbReference type="EMBL" id="QGTR01000002">
    <property type="protein sequence ID" value="PWW02206.1"/>
    <property type="molecule type" value="Genomic_DNA"/>
</dbReference>
<dbReference type="Proteomes" id="UP000246352">
    <property type="component" value="Unassembled WGS sequence"/>
</dbReference>
<evidence type="ECO:0000313" key="3">
    <source>
        <dbReference type="Proteomes" id="UP000246352"/>
    </source>
</evidence>
<protein>
    <submittedName>
        <fullName evidence="2">Uncharacterized protein</fullName>
    </submittedName>
</protein>
<evidence type="ECO:0000256" key="1">
    <source>
        <dbReference type="SAM" id="MobiDB-lite"/>
    </source>
</evidence>
<feature type="compositionally biased region" description="Low complexity" evidence="1">
    <location>
        <begin position="46"/>
        <end position="62"/>
    </location>
</feature>
<accession>A0A317PN61</accession>
<dbReference type="AlphaFoldDB" id="A0A317PN61"/>
<gene>
    <name evidence="2" type="ORF">DFR52_102874</name>
</gene>
<reference evidence="2 3" key="1">
    <citation type="submission" date="2018-05" db="EMBL/GenBank/DDBJ databases">
        <title>Genomic Encyclopedia of Type Strains, Phase IV (KMG-IV): sequencing the most valuable type-strain genomes for metagenomic binning, comparative biology and taxonomic classification.</title>
        <authorList>
            <person name="Goeker M."/>
        </authorList>
    </citation>
    <scope>NUCLEOTIDE SEQUENCE [LARGE SCALE GENOMIC DNA]</scope>
    <source>
        <strain evidence="2 3">DSM 16791</strain>
    </source>
</reference>
<comment type="caution">
    <text evidence="2">The sequence shown here is derived from an EMBL/GenBank/DDBJ whole genome shotgun (WGS) entry which is preliminary data.</text>
</comment>
<keyword evidence="3" id="KW-1185">Reference proteome</keyword>
<sequence>MHSGMGPDRRSPDFRVRMAAMRGLKRALDRLEGCGIERKSAPGKVSASARAASRTAPSGAPADLPGATDTPEMSESRGTPDMSWTSPTSDTPEMSGTSAMLRRMRAVLARELDRFCGADAGPGEAAAGEAGGKAAVDLMSLIVRTLEKIDLLERTLAAGESDAAPREMGPDEREALRGRVRGIVERLARERLAELVAAGAAPVLPPCGGDVTEGDRGG</sequence>
<evidence type="ECO:0000313" key="2">
    <source>
        <dbReference type="EMBL" id="PWW02206.1"/>
    </source>
</evidence>
<feature type="compositionally biased region" description="Basic and acidic residues" evidence="1">
    <location>
        <begin position="31"/>
        <end position="40"/>
    </location>
</feature>
<feature type="region of interest" description="Disordered" evidence="1">
    <location>
        <begin position="31"/>
        <end position="97"/>
    </location>
</feature>